<protein>
    <submittedName>
        <fullName evidence="2">Polysaccharide deacetylase</fullName>
    </submittedName>
</protein>
<gene>
    <name evidence="2" type="ordered locus">Nitsa_0693</name>
</gene>
<dbReference type="HOGENOM" id="CLU_078784_0_0_7"/>
<evidence type="ECO:0000259" key="1">
    <source>
        <dbReference type="Pfam" id="PF01522"/>
    </source>
</evidence>
<keyword evidence="3" id="KW-1185">Reference proteome</keyword>
<accession>E6X1V2</accession>
<dbReference type="AlphaFoldDB" id="E6X1V2"/>
<dbReference type="KEGG" id="nsa:Nitsa_0693"/>
<evidence type="ECO:0000313" key="3">
    <source>
        <dbReference type="Proteomes" id="UP000008633"/>
    </source>
</evidence>
<dbReference type="eggNOG" id="COG0726">
    <property type="taxonomic scope" value="Bacteria"/>
</dbReference>
<dbReference type="Gene3D" id="3.20.20.370">
    <property type="entry name" value="Glycoside hydrolase/deacetylase"/>
    <property type="match status" value="1"/>
</dbReference>
<evidence type="ECO:0000313" key="2">
    <source>
        <dbReference type="EMBL" id="ADV45960.1"/>
    </source>
</evidence>
<dbReference type="GO" id="GO:0016810">
    <property type="term" value="F:hydrolase activity, acting on carbon-nitrogen (but not peptide) bonds"/>
    <property type="evidence" value="ECO:0007669"/>
    <property type="project" value="InterPro"/>
</dbReference>
<dbReference type="Proteomes" id="UP000008633">
    <property type="component" value="Chromosome"/>
</dbReference>
<sequence length="302" mass="34295">MEPPIKTFTILLLLLSSLGAVSVTHYKPTHFCFRQEGTVLEALRSFQLQGRPMLLTVHPETLKTRVLRENDIHRVPCPADSRYHRLLRAASAPPHPLQNDGITHAQNGLYLTTDLCPSSKKGFEQRLYEALIDRFPHPVPVTLFITKRWIDKHPNAFAQFKSWKEKGDLAITWGNHTAWHHYHPGKPMRENFVLSPEENLTEDVLTLEKSLLEHGVTPSIFFRFPGLVSDRRSVETVTRLGLITIGSNAWLAKGQRPRPGSIILVHGNGNEPKGVDLFLKMLQKGEIPQLYPLSGILKEKHK</sequence>
<reference evidence="3" key="2">
    <citation type="submission" date="2011-01" db="EMBL/GenBank/DDBJ databases">
        <title>The complete genome of Nitratifractor salsuginis DSM 16511.</title>
        <authorList>
            <consortium name="US DOE Joint Genome Institute (JGI-PGF)"/>
            <person name="Lucas S."/>
            <person name="Copeland A."/>
            <person name="Lapidus A."/>
            <person name="Bruce D."/>
            <person name="Goodwin L."/>
            <person name="Pitluck S."/>
            <person name="Kyrpides N."/>
            <person name="Mavromatis K."/>
            <person name="Ivanova N."/>
            <person name="Mikhailova N."/>
            <person name="Zeytun A."/>
            <person name="Detter J.C."/>
            <person name="Tapia R."/>
            <person name="Han C."/>
            <person name="Land M."/>
            <person name="Hauser L."/>
            <person name="Markowitz V."/>
            <person name="Cheng J.-F."/>
            <person name="Hugenholtz P."/>
            <person name="Woyke T."/>
            <person name="Wu D."/>
            <person name="Tindall B."/>
            <person name="Schuetze A."/>
            <person name="Brambilla E."/>
            <person name="Klenk H.-P."/>
            <person name="Eisen J.A."/>
        </authorList>
    </citation>
    <scope>NUCLEOTIDE SEQUENCE [LARGE SCALE GENOMIC DNA]</scope>
    <source>
        <strain evidence="3">DSM 16511 / JCM 12458 / E9I37-1</strain>
    </source>
</reference>
<dbReference type="SUPFAM" id="SSF88713">
    <property type="entry name" value="Glycoside hydrolase/deacetylase"/>
    <property type="match status" value="1"/>
</dbReference>
<dbReference type="EMBL" id="CP002452">
    <property type="protein sequence ID" value="ADV45960.1"/>
    <property type="molecule type" value="Genomic_DNA"/>
</dbReference>
<dbReference type="InterPro" id="IPR011330">
    <property type="entry name" value="Glyco_hydro/deAcase_b/a-brl"/>
</dbReference>
<dbReference type="Pfam" id="PF01522">
    <property type="entry name" value="Polysacc_deac_1"/>
    <property type="match status" value="1"/>
</dbReference>
<feature type="domain" description="NodB homology" evidence="1">
    <location>
        <begin position="106"/>
        <end position="242"/>
    </location>
</feature>
<dbReference type="GO" id="GO:0005975">
    <property type="term" value="P:carbohydrate metabolic process"/>
    <property type="evidence" value="ECO:0007669"/>
    <property type="project" value="InterPro"/>
</dbReference>
<dbReference type="STRING" id="749222.Nitsa_0693"/>
<dbReference type="CDD" id="cd10963">
    <property type="entry name" value="CE4_RC0012_like"/>
    <property type="match status" value="1"/>
</dbReference>
<reference evidence="2 3" key="1">
    <citation type="journal article" date="2011" name="Stand. Genomic Sci.">
        <title>Complete genome sequence of Nitratifractor salsuginis type strain (E9I37-1).</title>
        <authorList>
            <person name="Anderson I."/>
            <person name="Sikorski J."/>
            <person name="Zeytun A."/>
            <person name="Nolan M."/>
            <person name="Lapidus A."/>
            <person name="Lucas S."/>
            <person name="Hammon N."/>
            <person name="Deshpande S."/>
            <person name="Cheng J.F."/>
            <person name="Tapia R."/>
            <person name="Han C."/>
            <person name="Goodwin L."/>
            <person name="Pitluck S."/>
            <person name="Liolios K."/>
            <person name="Pagani I."/>
            <person name="Ivanova N."/>
            <person name="Huntemann M."/>
            <person name="Mavromatis K."/>
            <person name="Ovchinikova G."/>
            <person name="Pati A."/>
            <person name="Chen A."/>
            <person name="Palaniappan K."/>
            <person name="Land M."/>
            <person name="Hauser L."/>
            <person name="Brambilla E.M."/>
            <person name="Ngatchou-Djao O.D."/>
            <person name="Rohde M."/>
            <person name="Tindall B.J."/>
            <person name="Goker M."/>
            <person name="Detter J.C."/>
            <person name="Woyke T."/>
            <person name="Bristow J."/>
            <person name="Eisen J.A."/>
            <person name="Markowitz V."/>
            <person name="Hugenholtz P."/>
            <person name="Klenk H.P."/>
            <person name="Kyrpides N.C."/>
        </authorList>
    </citation>
    <scope>NUCLEOTIDE SEQUENCE [LARGE SCALE GENOMIC DNA]</scope>
    <source>
        <strain evidence="3">DSM 16511 / JCM 12458 / E9I37-1</strain>
    </source>
</reference>
<organism evidence="2 3">
    <name type="scientific">Nitratifractor salsuginis (strain DSM 16511 / JCM 12458 / E9I37-1)</name>
    <dbReference type="NCBI Taxonomy" id="749222"/>
    <lineage>
        <taxon>Bacteria</taxon>
        <taxon>Pseudomonadati</taxon>
        <taxon>Campylobacterota</taxon>
        <taxon>Epsilonproteobacteria</taxon>
        <taxon>Campylobacterales</taxon>
        <taxon>Sulfurovaceae</taxon>
        <taxon>Nitratifractor</taxon>
    </lineage>
</organism>
<proteinExistence type="predicted"/>
<name>E6X1V2_NITSE</name>
<dbReference type="InterPro" id="IPR002509">
    <property type="entry name" value="NODB_dom"/>
</dbReference>